<name>A0A4R4TPZ5_9ACTN</name>
<evidence type="ECO:0000259" key="4">
    <source>
        <dbReference type="Pfam" id="PF21725"/>
    </source>
</evidence>
<keyword evidence="2" id="KW-0472">Membrane</keyword>
<feature type="region of interest" description="Disordered" evidence="1">
    <location>
        <begin position="131"/>
        <end position="170"/>
    </location>
</feature>
<dbReference type="RefSeq" id="WP_132817204.1">
    <property type="nucleotide sequence ID" value="NZ_SMKI01000059.1"/>
</dbReference>
<reference evidence="5 6" key="1">
    <citation type="submission" date="2019-03" db="EMBL/GenBank/DDBJ databases">
        <title>Draft genome sequences of novel Actinobacteria.</title>
        <authorList>
            <person name="Sahin N."/>
            <person name="Ay H."/>
            <person name="Saygin H."/>
        </authorList>
    </citation>
    <scope>NUCLEOTIDE SEQUENCE [LARGE SCALE GENOMIC DNA]</scope>
    <source>
        <strain evidence="5 6">DSM 41900</strain>
    </source>
</reference>
<comment type="caution">
    <text evidence="5">The sequence shown here is derived from an EMBL/GenBank/DDBJ whole genome shotgun (WGS) entry which is preliminary data.</text>
</comment>
<feature type="domain" description="DUF6531" evidence="3">
    <location>
        <begin position="340"/>
        <end position="411"/>
    </location>
</feature>
<evidence type="ECO:0000256" key="1">
    <source>
        <dbReference type="SAM" id="MobiDB-lite"/>
    </source>
</evidence>
<dbReference type="InterPro" id="IPR045351">
    <property type="entry name" value="DUF6531"/>
</dbReference>
<feature type="non-terminal residue" evidence="5">
    <location>
        <position position="456"/>
    </location>
</feature>
<protein>
    <submittedName>
        <fullName evidence="5">WXG100 family type VII secretion target</fullName>
    </submittedName>
</protein>
<dbReference type="EMBL" id="SMKI01000059">
    <property type="protein sequence ID" value="TDC77203.1"/>
    <property type="molecule type" value="Genomic_DNA"/>
</dbReference>
<dbReference type="OrthoDB" id="4140785at2"/>
<accession>A0A4R4TPZ5</accession>
<evidence type="ECO:0000313" key="5">
    <source>
        <dbReference type="EMBL" id="TDC77203.1"/>
    </source>
</evidence>
<dbReference type="Gene3D" id="1.20.120.330">
    <property type="entry name" value="Nucleotidyltransferases domain 2"/>
    <property type="match status" value="1"/>
</dbReference>
<feature type="transmembrane region" description="Helical" evidence="2">
    <location>
        <begin position="235"/>
        <end position="264"/>
    </location>
</feature>
<keyword evidence="2" id="KW-0812">Transmembrane</keyword>
<evidence type="ECO:0000259" key="3">
    <source>
        <dbReference type="Pfam" id="PF20148"/>
    </source>
</evidence>
<dbReference type="InterPro" id="IPR049082">
    <property type="entry name" value="T7SS_signal"/>
</dbReference>
<dbReference type="Pfam" id="PF20148">
    <property type="entry name" value="DUF6531"/>
    <property type="match status" value="1"/>
</dbReference>
<dbReference type="InterPro" id="IPR029013">
    <property type="entry name" value="HP0062-like_sf"/>
</dbReference>
<keyword evidence="2" id="KW-1133">Transmembrane helix</keyword>
<gene>
    <name evidence="5" type="ORF">E1283_07990</name>
</gene>
<keyword evidence="6" id="KW-1185">Reference proteome</keyword>
<dbReference type="AlphaFoldDB" id="A0A4R4TPZ5"/>
<feature type="domain" description="Putative T7SS secretion signal" evidence="4">
    <location>
        <begin position="8"/>
        <end position="204"/>
    </location>
</feature>
<dbReference type="Pfam" id="PF21725">
    <property type="entry name" value="T7SS_signal"/>
    <property type="match status" value="1"/>
</dbReference>
<dbReference type="SUPFAM" id="SSF158414">
    <property type="entry name" value="HP0062-like"/>
    <property type="match status" value="1"/>
</dbReference>
<evidence type="ECO:0000256" key="2">
    <source>
        <dbReference type="SAM" id="Phobius"/>
    </source>
</evidence>
<evidence type="ECO:0000313" key="6">
    <source>
        <dbReference type="Proteomes" id="UP000295345"/>
    </source>
</evidence>
<organism evidence="5 6">
    <name type="scientific">Streptomyces hainanensis</name>
    <dbReference type="NCBI Taxonomy" id="402648"/>
    <lineage>
        <taxon>Bacteria</taxon>
        <taxon>Bacillati</taxon>
        <taxon>Actinomycetota</taxon>
        <taxon>Actinomycetes</taxon>
        <taxon>Kitasatosporales</taxon>
        <taxon>Streptomycetaceae</taxon>
        <taxon>Streptomyces</taxon>
    </lineage>
</organism>
<proteinExistence type="predicted"/>
<sequence length="456" mass="48700">MDSDPTPGDPEEVRSLADQLQTFADDVGEALGRVRGMSEDRAVLDWAGLSAEAFRSEFDGVPGNLEKLRTSYDLAARALGTYWPKLETAQGMADRALDRAIAAQADLTSAQGALSDAEGWVSRAGDEAERLEREGEREDVEPPSEADVRAATRDATAAGQARSDAQGRVDSAEEALSAARELARQAKEMREDAAGTCASDLDEASDAGIQNRRWWEDAIHWVSENWDTIVEICKVVVAVLGIVVMIIGGPLAWVVLAAALVVLADTLYDYANGQATLLDVAFAALDCIPGMKGLTTLGGLARGVRSLGSTGLRGLRQGALGLGRRTRGEGIPMNGRTACGDPVDMATGELLMSATDVELPGVLPLVIERHHISSYRHGGWFGASWASTLDQRLVLDDHGARLFTADGMILLYPRPLPDAPVLPVEGPRWELGWDGASHGQLTVHQPETGHTLHFGP</sequence>
<dbReference type="Proteomes" id="UP000295345">
    <property type="component" value="Unassembled WGS sequence"/>
</dbReference>